<dbReference type="AlphaFoldDB" id="A0A0A9YVT3"/>
<reference evidence="1" key="1">
    <citation type="journal article" date="2014" name="PLoS ONE">
        <title>Transcriptome-Based Identification of ABC Transporters in the Western Tarnished Plant Bug Lygus hesperus.</title>
        <authorList>
            <person name="Hull J.J."/>
            <person name="Chaney K."/>
            <person name="Geib S.M."/>
            <person name="Fabrick J.A."/>
            <person name="Brent C.S."/>
            <person name="Walsh D."/>
            <person name="Lavine L.C."/>
        </authorList>
    </citation>
    <scope>NUCLEOTIDE SEQUENCE</scope>
</reference>
<feature type="non-terminal residue" evidence="1">
    <location>
        <position position="124"/>
    </location>
</feature>
<reference evidence="1" key="2">
    <citation type="submission" date="2014-07" db="EMBL/GenBank/DDBJ databases">
        <authorList>
            <person name="Hull J."/>
        </authorList>
    </citation>
    <scope>NUCLEOTIDE SEQUENCE</scope>
</reference>
<accession>A0A0A9YVT3</accession>
<gene>
    <name evidence="1" type="ORF">CM83_105780</name>
</gene>
<evidence type="ECO:0000313" key="1">
    <source>
        <dbReference type="EMBL" id="JAG35203.1"/>
    </source>
</evidence>
<dbReference type="EMBL" id="GBHO01008401">
    <property type="protein sequence ID" value="JAG35203.1"/>
    <property type="molecule type" value="Transcribed_RNA"/>
</dbReference>
<proteinExistence type="predicted"/>
<name>A0A0A9YVT3_LYGHE</name>
<feature type="non-terminal residue" evidence="1">
    <location>
        <position position="1"/>
    </location>
</feature>
<sequence length="124" mass="13434">FKCANNDEVINSADNKTKASWDVVKKELNAKSRSVAPNNPNLSCGGFSDAFSAVFRDLPDPSSSSSSYLDFLNSTPCSVDEFALLPASVEEVHAVICSLRNTCSTDYFGVNTEIIKRVSCTILE</sequence>
<protein>
    <submittedName>
        <fullName evidence="1">Uncharacterized protein</fullName>
    </submittedName>
</protein>
<organism evidence="1">
    <name type="scientific">Lygus hesperus</name>
    <name type="common">Western plant bug</name>
    <dbReference type="NCBI Taxonomy" id="30085"/>
    <lineage>
        <taxon>Eukaryota</taxon>
        <taxon>Metazoa</taxon>
        <taxon>Ecdysozoa</taxon>
        <taxon>Arthropoda</taxon>
        <taxon>Hexapoda</taxon>
        <taxon>Insecta</taxon>
        <taxon>Pterygota</taxon>
        <taxon>Neoptera</taxon>
        <taxon>Paraneoptera</taxon>
        <taxon>Hemiptera</taxon>
        <taxon>Heteroptera</taxon>
        <taxon>Panheteroptera</taxon>
        <taxon>Cimicomorpha</taxon>
        <taxon>Miridae</taxon>
        <taxon>Mirini</taxon>
        <taxon>Lygus</taxon>
    </lineage>
</organism>